<dbReference type="OrthoDB" id="7700357at2759"/>
<dbReference type="EMBL" id="MBFR01000012">
    <property type="protein sequence ID" value="PVU97451.1"/>
    <property type="molecule type" value="Genomic_DNA"/>
</dbReference>
<sequence>MSNIPGVNQSAATKLPFPSAKSTRLEYNTVAKTAITYRGCTSICSFTNSKGIGSLIALRYKNLNKVSLKIKKKASKNAQKISQNIVGLAPKSAMDKAQKQPTSLEKLAENSNRLGELQKLATEQKSEQKNSKEKDEWGKSDDNNVKSGIHIGPKINDELLELLFADDADMNVNNKKCSIMAINCSADTTFKIQNQPIPTIKEYKCFGVELNNEWNSKSFFKAKKWRLLKVIWDATVMIQVFATYGGELFGMSATRCKPIQQVVDKQL</sequence>
<feature type="region of interest" description="Disordered" evidence="1">
    <location>
        <begin position="120"/>
        <end position="149"/>
    </location>
</feature>
<evidence type="ECO:0000256" key="1">
    <source>
        <dbReference type="SAM" id="MobiDB-lite"/>
    </source>
</evidence>
<feature type="compositionally biased region" description="Polar residues" evidence="1">
    <location>
        <begin position="99"/>
        <end position="109"/>
    </location>
</feature>
<dbReference type="AlphaFoldDB" id="A0A2T9YYN1"/>
<protein>
    <submittedName>
        <fullName evidence="2">Uncharacterized protein</fullName>
    </submittedName>
</protein>
<evidence type="ECO:0000313" key="2">
    <source>
        <dbReference type="EMBL" id="PVU97451.1"/>
    </source>
</evidence>
<feature type="region of interest" description="Disordered" evidence="1">
    <location>
        <begin position="90"/>
        <end position="109"/>
    </location>
</feature>
<dbReference type="Proteomes" id="UP000245383">
    <property type="component" value="Unassembled WGS sequence"/>
</dbReference>
<accession>A0A2T9YYN1</accession>
<reference evidence="2 3" key="1">
    <citation type="journal article" date="2018" name="MBio">
        <title>Comparative Genomics Reveals the Core Gene Toolbox for the Fungus-Insect Symbiosis.</title>
        <authorList>
            <person name="Wang Y."/>
            <person name="Stata M."/>
            <person name="Wang W."/>
            <person name="Stajich J.E."/>
            <person name="White M.M."/>
            <person name="Moncalvo J.M."/>
        </authorList>
    </citation>
    <scope>NUCLEOTIDE SEQUENCE [LARGE SCALE GENOMIC DNA]</scope>
    <source>
        <strain evidence="2 3">SWE-8-4</strain>
    </source>
</reference>
<feature type="compositionally biased region" description="Basic and acidic residues" evidence="1">
    <location>
        <begin position="122"/>
        <end position="144"/>
    </location>
</feature>
<name>A0A2T9YYN1_9FUNG</name>
<proteinExistence type="predicted"/>
<gene>
    <name evidence="2" type="ORF">BB561_000548</name>
</gene>
<comment type="caution">
    <text evidence="2">The sequence shown here is derived from an EMBL/GenBank/DDBJ whole genome shotgun (WGS) entry which is preliminary data.</text>
</comment>
<keyword evidence="3" id="KW-1185">Reference proteome</keyword>
<organism evidence="2 3">
    <name type="scientific">Smittium simulii</name>
    <dbReference type="NCBI Taxonomy" id="133385"/>
    <lineage>
        <taxon>Eukaryota</taxon>
        <taxon>Fungi</taxon>
        <taxon>Fungi incertae sedis</taxon>
        <taxon>Zoopagomycota</taxon>
        <taxon>Kickxellomycotina</taxon>
        <taxon>Harpellomycetes</taxon>
        <taxon>Harpellales</taxon>
        <taxon>Legeriomycetaceae</taxon>
        <taxon>Smittium</taxon>
    </lineage>
</organism>
<evidence type="ECO:0000313" key="3">
    <source>
        <dbReference type="Proteomes" id="UP000245383"/>
    </source>
</evidence>